<evidence type="ECO:0000313" key="2">
    <source>
        <dbReference type="EMBL" id="MFC4158984.1"/>
    </source>
</evidence>
<dbReference type="PANTHER" id="PTHR35759:SF1">
    <property type="entry name" value="OS07G0673000 PROTEIN"/>
    <property type="match status" value="1"/>
</dbReference>
<proteinExistence type="predicted"/>
<feature type="chain" id="PRO_5045573638" evidence="1">
    <location>
        <begin position="22"/>
        <end position="280"/>
    </location>
</feature>
<protein>
    <submittedName>
        <fullName evidence="2">Uncharacterized protein</fullName>
    </submittedName>
</protein>
<accession>A0ABV8MNS9</accession>
<dbReference type="PANTHER" id="PTHR35759">
    <property type="entry name" value="BNAA09G03860D PROTEIN"/>
    <property type="match status" value="1"/>
</dbReference>
<dbReference type="RefSeq" id="WP_378162244.1">
    <property type="nucleotide sequence ID" value="NZ_JBHSBU010000001.1"/>
</dbReference>
<dbReference type="Proteomes" id="UP001595791">
    <property type="component" value="Unassembled WGS sequence"/>
</dbReference>
<evidence type="ECO:0000313" key="3">
    <source>
        <dbReference type="Proteomes" id="UP001595791"/>
    </source>
</evidence>
<keyword evidence="3" id="KW-1185">Reference proteome</keyword>
<comment type="caution">
    <text evidence="2">The sequence shown here is derived from an EMBL/GenBank/DDBJ whole genome shotgun (WGS) entry which is preliminary data.</text>
</comment>
<feature type="signal peptide" evidence="1">
    <location>
        <begin position="1"/>
        <end position="21"/>
    </location>
</feature>
<evidence type="ECO:0000256" key="1">
    <source>
        <dbReference type="SAM" id="SignalP"/>
    </source>
</evidence>
<reference evidence="3" key="1">
    <citation type="journal article" date="2019" name="Int. J. Syst. Evol. Microbiol.">
        <title>The Global Catalogue of Microorganisms (GCM) 10K type strain sequencing project: providing services to taxonomists for standard genome sequencing and annotation.</title>
        <authorList>
            <consortium name="The Broad Institute Genomics Platform"/>
            <consortium name="The Broad Institute Genome Sequencing Center for Infectious Disease"/>
            <person name="Wu L."/>
            <person name="Ma J."/>
        </authorList>
    </citation>
    <scope>NUCLEOTIDE SEQUENCE [LARGE SCALE GENOMIC DNA]</scope>
    <source>
        <strain evidence="3">LMG 29894</strain>
    </source>
</reference>
<sequence>MYKKLPLLLSLGLTCLLPAFAGERTELARSIVDRLVREDGGPYAESVATTLPLPRGMSSGAFVQALQAVWVEGKERVAVSVPEPVRKWGSGGQMAWQFKNAALQGYFPQLFETIRSGMARRGHQVSLGKNDLFHGHIFAFERDGVRDFGILFHAKEYPNDPDFVEQNGGKGTDSDFSTRDRSYKLRNFLWLASASKVWLVRADKPALKPLITSEWLDPNSDDPLLRTLYQLQLRAVTLQDQYFAELGQPLGSINYFKSATIVQLTGQQPSRHPPSDLLYF</sequence>
<gene>
    <name evidence="2" type="ORF">ACFOW7_06390</name>
</gene>
<organism evidence="2 3">
    <name type="scientific">Chitinimonas lacunae</name>
    <dbReference type="NCBI Taxonomy" id="1963018"/>
    <lineage>
        <taxon>Bacteria</taxon>
        <taxon>Pseudomonadati</taxon>
        <taxon>Pseudomonadota</taxon>
        <taxon>Betaproteobacteria</taxon>
        <taxon>Neisseriales</taxon>
        <taxon>Chitinibacteraceae</taxon>
        <taxon>Chitinimonas</taxon>
    </lineage>
</organism>
<name>A0ABV8MNS9_9NEIS</name>
<keyword evidence="1" id="KW-0732">Signal</keyword>
<dbReference type="EMBL" id="JBHSBU010000001">
    <property type="protein sequence ID" value="MFC4158984.1"/>
    <property type="molecule type" value="Genomic_DNA"/>
</dbReference>